<dbReference type="InterPro" id="IPR050659">
    <property type="entry name" value="Peptidase_M24B"/>
</dbReference>
<comment type="caution">
    <text evidence="3">The sequence shown here is derived from an EMBL/GenBank/DDBJ whole genome shotgun (WGS) entry which is preliminary data.</text>
</comment>
<dbReference type="SUPFAM" id="SSF53092">
    <property type="entry name" value="Creatinase/prolidase N-terminal domain"/>
    <property type="match status" value="1"/>
</dbReference>
<keyword evidence="3" id="KW-0645">Protease</keyword>
<organism evidence="3 4">
    <name type="scientific">Naumannella cuiyingiana</name>
    <dbReference type="NCBI Taxonomy" id="1347891"/>
    <lineage>
        <taxon>Bacteria</taxon>
        <taxon>Bacillati</taxon>
        <taxon>Actinomycetota</taxon>
        <taxon>Actinomycetes</taxon>
        <taxon>Propionibacteriales</taxon>
        <taxon>Propionibacteriaceae</taxon>
        <taxon>Naumannella</taxon>
    </lineage>
</organism>
<dbReference type="InterPro" id="IPR036005">
    <property type="entry name" value="Creatinase/aminopeptidase-like"/>
</dbReference>
<protein>
    <submittedName>
        <fullName evidence="3">Xaa-Pro dipeptidase</fullName>
        <ecNumber evidence="3">3.4.13.9</ecNumber>
    </submittedName>
</protein>
<keyword evidence="4" id="KW-1185">Reference proteome</keyword>
<dbReference type="Pfam" id="PF00557">
    <property type="entry name" value="Peptidase_M24"/>
    <property type="match status" value="1"/>
</dbReference>
<sequence>MNLYTFSDAEYSARMAAVRRRMADTGLDVLLISDPANLFYLIGYDAWSFYTPQLLYVPLDGDTIFYARAMDAHGATRTSWLPADQVVGYPEGYVHRDAEHPFDWVGERLAADIAPGSRIGLELDTHFFSPKAYLALRAALPGRELVDSAELVNWVRVIKSDTEIDVLRRAAQITTAAMTAALEAIDVGVPQHRVAAAISAAQIGGTDEVWGDYPAIVPMLPTSEAADTPHLTWTDRRFAADDAVAIELAGAHRRYHVPLARTIVLGRASDRIRQTEEAVAEGLAAVLDTMAAGVPVRDVSEAWNAVLRRRGLAKESRLGYSIGIAYPPDWGERTVSIRPSDDTVLAHNMTFHVICGMWMKGYGYEASESVRVTDDGVECFTDFPRGLLTKE</sequence>
<dbReference type="EMBL" id="JACBZS010000001">
    <property type="protein sequence ID" value="NYI70412.1"/>
    <property type="molecule type" value="Genomic_DNA"/>
</dbReference>
<dbReference type="PANTHER" id="PTHR46112">
    <property type="entry name" value="AMINOPEPTIDASE"/>
    <property type="match status" value="1"/>
</dbReference>
<keyword evidence="3" id="KW-0378">Hydrolase</keyword>
<dbReference type="Gene3D" id="3.40.350.10">
    <property type="entry name" value="Creatinase/prolidase N-terminal domain"/>
    <property type="match status" value="1"/>
</dbReference>
<dbReference type="InterPro" id="IPR029149">
    <property type="entry name" value="Creatin/AminoP/Spt16_N"/>
</dbReference>
<evidence type="ECO:0000313" key="4">
    <source>
        <dbReference type="Proteomes" id="UP000527616"/>
    </source>
</evidence>
<reference evidence="3 4" key="1">
    <citation type="submission" date="2020-07" db="EMBL/GenBank/DDBJ databases">
        <title>Sequencing the genomes of 1000 actinobacteria strains.</title>
        <authorList>
            <person name="Klenk H.-P."/>
        </authorList>
    </citation>
    <scope>NUCLEOTIDE SEQUENCE [LARGE SCALE GENOMIC DNA]</scope>
    <source>
        <strain evidence="3 4">DSM 103164</strain>
    </source>
</reference>
<dbReference type="InterPro" id="IPR000587">
    <property type="entry name" value="Creatinase_N"/>
</dbReference>
<dbReference type="EC" id="3.4.13.9" evidence="3"/>
<dbReference type="Proteomes" id="UP000527616">
    <property type="component" value="Unassembled WGS sequence"/>
</dbReference>
<dbReference type="AlphaFoldDB" id="A0A7Z0D7Q3"/>
<dbReference type="PANTHER" id="PTHR46112:SF2">
    <property type="entry name" value="XAA-PRO AMINOPEPTIDASE P-RELATED"/>
    <property type="match status" value="1"/>
</dbReference>
<accession>A0A7Z0D7Q3</accession>
<feature type="domain" description="Creatinase N-terminal" evidence="2">
    <location>
        <begin position="14"/>
        <end position="158"/>
    </location>
</feature>
<evidence type="ECO:0000313" key="3">
    <source>
        <dbReference type="EMBL" id="NYI70412.1"/>
    </source>
</evidence>
<dbReference type="InterPro" id="IPR000994">
    <property type="entry name" value="Pept_M24"/>
</dbReference>
<dbReference type="GO" id="GO:0102009">
    <property type="term" value="F:proline dipeptidase activity"/>
    <property type="evidence" value="ECO:0007669"/>
    <property type="project" value="UniProtKB-EC"/>
</dbReference>
<dbReference type="Pfam" id="PF01321">
    <property type="entry name" value="Creatinase_N"/>
    <property type="match status" value="1"/>
</dbReference>
<dbReference type="SUPFAM" id="SSF55920">
    <property type="entry name" value="Creatinase/aminopeptidase"/>
    <property type="match status" value="1"/>
</dbReference>
<name>A0A7Z0D7Q3_9ACTN</name>
<evidence type="ECO:0000259" key="2">
    <source>
        <dbReference type="Pfam" id="PF01321"/>
    </source>
</evidence>
<proteinExistence type="predicted"/>
<keyword evidence="3" id="KW-0224">Dipeptidase</keyword>
<dbReference type="RefSeq" id="WP_179444373.1">
    <property type="nucleotide sequence ID" value="NZ_JACBZS010000001.1"/>
</dbReference>
<evidence type="ECO:0000259" key="1">
    <source>
        <dbReference type="Pfam" id="PF00557"/>
    </source>
</evidence>
<dbReference type="Gene3D" id="3.90.230.10">
    <property type="entry name" value="Creatinase/methionine aminopeptidase superfamily"/>
    <property type="match status" value="1"/>
</dbReference>
<gene>
    <name evidence="3" type="ORF">GGQ54_000972</name>
</gene>
<dbReference type="CDD" id="cd01066">
    <property type="entry name" value="APP_MetAP"/>
    <property type="match status" value="1"/>
</dbReference>
<feature type="domain" description="Peptidase M24" evidence="1">
    <location>
        <begin position="167"/>
        <end position="373"/>
    </location>
</feature>